<proteinExistence type="predicted"/>
<dbReference type="EMBL" id="HBGA01023104">
    <property type="protein sequence ID" value="CAD8997772.1"/>
    <property type="molecule type" value="Transcribed_RNA"/>
</dbReference>
<reference evidence="2" key="1">
    <citation type="submission" date="2021-01" db="EMBL/GenBank/DDBJ databases">
        <authorList>
            <person name="Corre E."/>
            <person name="Pelletier E."/>
            <person name="Niang G."/>
            <person name="Scheremetjew M."/>
            <person name="Finn R."/>
            <person name="Kale V."/>
            <person name="Holt S."/>
            <person name="Cochrane G."/>
            <person name="Meng A."/>
            <person name="Brown T."/>
            <person name="Cohen L."/>
        </authorList>
    </citation>
    <scope>NUCLEOTIDE SEQUENCE</scope>
    <source>
        <strain evidence="2">NIES-381</strain>
    </source>
</reference>
<feature type="region of interest" description="Disordered" evidence="1">
    <location>
        <begin position="102"/>
        <end position="122"/>
    </location>
</feature>
<accession>A0A7S1I170</accession>
<evidence type="ECO:0000313" key="2">
    <source>
        <dbReference type="EMBL" id="CAD8997772.1"/>
    </source>
</evidence>
<name>A0A7S1I170_9EUGL</name>
<organism evidence="2">
    <name type="scientific">Eutreptiella gymnastica</name>
    <dbReference type="NCBI Taxonomy" id="73025"/>
    <lineage>
        <taxon>Eukaryota</taxon>
        <taxon>Discoba</taxon>
        <taxon>Euglenozoa</taxon>
        <taxon>Euglenida</taxon>
        <taxon>Spirocuta</taxon>
        <taxon>Euglenophyceae</taxon>
        <taxon>Eutreptiales</taxon>
        <taxon>Eutreptiaceae</taxon>
        <taxon>Eutreptiella</taxon>
    </lineage>
</organism>
<gene>
    <name evidence="2" type="ORF">EGYM00392_LOCUS8841</name>
</gene>
<dbReference type="AlphaFoldDB" id="A0A7S1I170"/>
<protein>
    <submittedName>
        <fullName evidence="2">Uncharacterized protein</fullName>
    </submittedName>
</protein>
<evidence type="ECO:0000256" key="1">
    <source>
        <dbReference type="SAM" id="MobiDB-lite"/>
    </source>
</evidence>
<feature type="compositionally biased region" description="Pro residues" evidence="1">
    <location>
        <begin position="111"/>
        <end position="122"/>
    </location>
</feature>
<sequence>MVSKNHYSRLPKSPTDTRSLTQKRLKLRNAENDVICLTLINAHMDCSFWLPNFSTLHSFQSEHSARFGVFFLFWFRHMGSMCSSTKLFKHCSAAHEPKEAENISRRANILHPPPSPTPGTFL</sequence>